<proteinExistence type="predicted"/>
<evidence type="ECO:0000313" key="2">
    <source>
        <dbReference type="EMBL" id="MBS2551365.1"/>
    </source>
</evidence>
<accession>A0ABS5KZD3</accession>
<dbReference type="EMBL" id="JAAFYZ010000136">
    <property type="protein sequence ID" value="MBS2551365.1"/>
    <property type="molecule type" value="Genomic_DNA"/>
</dbReference>
<reference evidence="2 3" key="1">
    <citation type="submission" date="2020-02" db="EMBL/GenBank/DDBJ databases">
        <title>Acidophilic actinobacteria isolated from forest soil.</title>
        <authorList>
            <person name="Golinska P."/>
        </authorList>
    </citation>
    <scope>NUCLEOTIDE SEQUENCE [LARGE SCALE GENOMIC DNA]</scope>
    <source>
        <strain evidence="2 3">NL8</strain>
    </source>
</reference>
<protein>
    <submittedName>
        <fullName evidence="2">Phosphatase</fullName>
    </submittedName>
</protein>
<evidence type="ECO:0000313" key="3">
    <source>
        <dbReference type="Proteomes" id="UP000730482"/>
    </source>
</evidence>
<dbReference type="Gene3D" id="3.20.20.140">
    <property type="entry name" value="Metal-dependent hydrolases"/>
    <property type="match status" value="1"/>
</dbReference>
<gene>
    <name evidence="2" type="ORF">KGQ19_31300</name>
</gene>
<dbReference type="RefSeq" id="WP_212015814.1">
    <property type="nucleotide sequence ID" value="NZ_JAAFYZ010000136.1"/>
</dbReference>
<feature type="domain" description="Polymerase/histidinol phosphatase N-terminal" evidence="1">
    <location>
        <begin position="3"/>
        <end position="76"/>
    </location>
</feature>
<dbReference type="CDD" id="cd07438">
    <property type="entry name" value="PHP_HisPPase_AMP"/>
    <property type="match status" value="1"/>
</dbReference>
<dbReference type="Gene3D" id="1.10.150.650">
    <property type="match status" value="1"/>
</dbReference>
<dbReference type="SUPFAM" id="SSF89550">
    <property type="entry name" value="PHP domain-like"/>
    <property type="match status" value="1"/>
</dbReference>
<organism evidence="2 3">
    <name type="scientific">Catenulispora pinistramenti</name>
    <dbReference type="NCBI Taxonomy" id="2705254"/>
    <lineage>
        <taxon>Bacteria</taxon>
        <taxon>Bacillati</taxon>
        <taxon>Actinomycetota</taxon>
        <taxon>Actinomycetes</taxon>
        <taxon>Catenulisporales</taxon>
        <taxon>Catenulisporaceae</taxon>
        <taxon>Catenulispora</taxon>
    </lineage>
</organism>
<dbReference type="PANTHER" id="PTHR42924:SF3">
    <property type="entry name" value="POLYMERASE_HISTIDINOL PHOSPHATASE N-TERMINAL DOMAIN-CONTAINING PROTEIN"/>
    <property type="match status" value="1"/>
</dbReference>
<dbReference type="InterPro" id="IPR052018">
    <property type="entry name" value="PHP_domain"/>
</dbReference>
<dbReference type="InterPro" id="IPR004013">
    <property type="entry name" value="PHP_dom"/>
</dbReference>
<dbReference type="Proteomes" id="UP000730482">
    <property type="component" value="Unassembled WGS sequence"/>
</dbReference>
<evidence type="ECO:0000259" key="1">
    <source>
        <dbReference type="SMART" id="SM00481"/>
    </source>
</evidence>
<dbReference type="PANTHER" id="PTHR42924">
    <property type="entry name" value="EXONUCLEASE"/>
    <property type="match status" value="1"/>
</dbReference>
<sequence>MRIDLHAHTTASDGTFEPAELVGMAEAAGLNVVAITDHDGTSGWSEARRALRYGREAGVWSHIQTVVPGAEISCKIHGIGLHMLGYMFDPENPDLAAALAEIRESRTHRAEAMVRKARELGAPITWEQVQEIAGAGVVGRPHVATALVEAGVVASVDAAFTPDWLGEGGRARVEKLDMDPIRAITLVKAAGGVTVMAHPLAWRRGPVVSEADIAAFAEAGMTGIEMNHPDHGPKERDQVRAMAKELGLLTTGSSDWHGARKPTIRLGDETTEPEVYEELVARSSGTRPF</sequence>
<dbReference type="InterPro" id="IPR003141">
    <property type="entry name" value="Pol/His_phosphatase_N"/>
</dbReference>
<dbReference type="InterPro" id="IPR016195">
    <property type="entry name" value="Pol/histidinol_Pase-like"/>
</dbReference>
<name>A0ABS5KZD3_9ACTN</name>
<dbReference type="Pfam" id="PF02811">
    <property type="entry name" value="PHP"/>
    <property type="match status" value="1"/>
</dbReference>
<dbReference type="SMART" id="SM00481">
    <property type="entry name" value="POLIIIAc"/>
    <property type="match status" value="1"/>
</dbReference>
<comment type="caution">
    <text evidence="2">The sequence shown here is derived from an EMBL/GenBank/DDBJ whole genome shotgun (WGS) entry which is preliminary data.</text>
</comment>
<keyword evidence="3" id="KW-1185">Reference proteome</keyword>